<evidence type="ECO:0000313" key="1">
    <source>
        <dbReference type="EMBL" id="HIH08407.1"/>
    </source>
</evidence>
<reference evidence="2" key="2">
    <citation type="submission" date="2021-03" db="EMBL/GenBank/DDBJ databases">
        <authorList>
            <person name="Jaffe A."/>
        </authorList>
    </citation>
    <scope>NUCLEOTIDE SEQUENCE</scope>
    <source>
        <strain evidence="2">RIFCSPHIGHO2_01_FULL_GW2011_AR10_43_9</strain>
    </source>
</reference>
<evidence type="ECO:0000313" key="3">
    <source>
        <dbReference type="Proteomes" id="UP000577419"/>
    </source>
</evidence>
<protein>
    <submittedName>
        <fullName evidence="1">Uncharacterized protein</fullName>
    </submittedName>
</protein>
<name>A0A7J4IX91_9ARCH</name>
<reference evidence="2" key="3">
    <citation type="submission" date="2021-05" db="EMBL/GenBank/DDBJ databases">
        <title>Protein family content uncovers lineage relationships and bacterial pathway maintenance mechanisms in DPANN archaea.</title>
        <authorList>
            <person name="Castelle C.J."/>
            <person name="Meheust R."/>
            <person name="Jaffe A.L."/>
            <person name="Seitz K."/>
            <person name="Gong X."/>
            <person name="Baker B.J."/>
            <person name="Banfield J.F."/>
        </authorList>
    </citation>
    <scope>NUCLEOTIDE SEQUENCE</scope>
    <source>
        <strain evidence="2">RIFCSPHIGHO2_01_FULL_GW2011_AR10_43_9</strain>
    </source>
</reference>
<dbReference type="Proteomes" id="UP000577419">
    <property type="component" value="Unassembled WGS sequence"/>
</dbReference>
<dbReference type="Proteomes" id="UP000683213">
    <property type="component" value="Unassembled WGS sequence"/>
</dbReference>
<dbReference type="EMBL" id="DUFG01000017">
    <property type="protein sequence ID" value="HIH08407.1"/>
    <property type="molecule type" value="Genomic_DNA"/>
</dbReference>
<evidence type="ECO:0000313" key="2">
    <source>
        <dbReference type="EMBL" id="MBS3058927.1"/>
    </source>
</evidence>
<comment type="caution">
    <text evidence="1">The sequence shown here is derived from an EMBL/GenBank/DDBJ whole genome shotgun (WGS) entry which is preliminary data.</text>
</comment>
<reference evidence="3" key="1">
    <citation type="journal article" date="2020" name="bioRxiv">
        <title>A rank-normalized archaeal taxonomy based on genome phylogeny resolves widespread incomplete and uneven classifications.</title>
        <authorList>
            <person name="Rinke C."/>
            <person name="Chuvochina M."/>
            <person name="Mussig A.J."/>
            <person name="Chaumeil P.-A."/>
            <person name="Waite D.W."/>
            <person name="Whitman W.B."/>
            <person name="Parks D.H."/>
            <person name="Hugenholtz P."/>
        </authorList>
    </citation>
    <scope>NUCLEOTIDE SEQUENCE [LARGE SCALE GENOMIC DNA]</scope>
</reference>
<sequence length="84" mass="9565">MPENKPIHKISVGGIQVAIWSNEGKEGTTYNSVSFDRRYKQGEEWKSTNSLKANDIPKAILALQKAYEYLALKEPAVEKIYEIH</sequence>
<gene>
    <name evidence="1" type="ORF">HA237_03485</name>
    <name evidence="2" type="ORF">J4224_00700</name>
</gene>
<accession>A0A7J4IX91</accession>
<proteinExistence type="predicted"/>
<dbReference type="AlphaFoldDB" id="A0A7J4IX91"/>
<organism evidence="1 3">
    <name type="scientific">Candidatus Iainarchaeum sp</name>
    <dbReference type="NCBI Taxonomy" id="3101447"/>
    <lineage>
        <taxon>Archaea</taxon>
        <taxon>Candidatus Iainarchaeota</taxon>
        <taxon>Candidatus Iainarchaeia</taxon>
        <taxon>Candidatus Iainarchaeales</taxon>
        <taxon>Candidatus Iainarchaeaceae</taxon>
        <taxon>Candidatus Iainarchaeum</taxon>
    </lineage>
</organism>
<dbReference type="EMBL" id="JAGVWF010000008">
    <property type="protein sequence ID" value="MBS3058927.1"/>
    <property type="molecule type" value="Genomic_DNA"/>
</dbReference>